<reference evidence="1 3" key="2">
    <citation type="journal article" date="2000" name="Virology">
        <title>The structural protein E of the archaeal virus phiCh1: evidence for processing in Natrialba magadii during virus maturation.</title>
        <authorList>
            <person name="Klein R."/>
            <person name="Greineder B."/>
            <person name="Baranyi U."/>
            <person name="Witte A."/>
        </authorList>
    </citation>
    <scope>NUCLEOTIDE SEQUENCE [LARGE SCALE GENOMIC DNA]</scope>
</reference>
<dbReference type="EMBL" id="AY525099">
    <property type="protein sequence ID" value="AAS98220.1"/>
    <property type="molecule type" value="Genomic_DNA"/>
</dbReference>
<protein>
    <submittedName>
        <fullName evidence="2">ORF49</fullName>
    </submittedName>
</protein>
<dbReference type="EMBL" id="AF440695">
    <property type="protein sequence ID" value="AAM88723.1"/>
    <property type="molecule type" value="Genomic_DNA"/>
</dbReference>
<dbReference type="GeneID" id="951280"/>
<dbReference type="KEGG" id="vg:951280"/>
<reference evidence="1 3" key="1">
    <citation type="journal article" date="2000" name="Mol. Microbiol.">
        <title>The archaeal halophilic virus-encoded Dam-like methyltransferase M. phiCh1-I methylates adenine residues and complements dam mutants in the low salt environment of Escherichia coli.</title>
        <authorList>
            <person name="Baranyi U."/>
            <person name="Klein R."/>
            <person name="Lubitz W."/>
            <person name="Kruger D.H."/>
            <person name="Witte A."/>
        </authorList>
    </citation>
    <scope>NUCLEOTIDE SEQUENCE [LARGE SCALE GENOMIC DNA]</scope>
</reference>
<evidence type="ECO:0000313" key="2">
    <source>
        <dbReference type="EMBL" id="AAS98220.1"/>
    </source>
</evidence>
<dbReference type="RefSeq" id="NP_665967.1">
    <property type="nucleotide sequence ID" value="NC_004084.1"/>
</dbReference>
<name>Q8JL07_9CAUD</name>
<reference evidence="2" key="4">
    <citation type="submission" date="2004-01" db="EMBL/GenBank/DDBJ databases">
        <title>The lysogenic region of virus PhiCh1: identification of a repressor-operator system and determination of its activity in halophilic Archaea.</title>
        <authorList>
            <person name="Iro M."/>
            <person name="Klein R."/>
            <person name="Galos B."/>
            <person name="Baranyi U."/>
            <person name="Roessler N."/>
            <person name="Witte A."/>
        </authorList>
    </citation>
    <scope>NUCLEOTIDE SEQUENCE</scope>
</reference>
<sequence length="117" mass="13288">MNTPNRHCHRSRSNGRHHLSVVGAMSDARGTVLVPEWHVSAYGLKSLYARLTKNQRRQEPEWLDTLLFLPHRDNVCASVRGVTVSRWGVVLSGRRRFAMSSRTNGSNNDTKRYETAG</sequence>
<dbReference type="Proteomes" id="UP000001157">
    <property type="component" value="Segment"/>
</dbReference>
<proteinExistence type="predicted"/>
<organism evidence="1 3">
    <name type="scientific">Natrialba phage PhiCh1</name>
    <dbReference type="NCBI Taxonomy" id="114777"/>
    <lineage>
        <taxon>Viruses</taxon>
        <taxon>Duplodnaviria</taxon>
        <taxon>Heunggongvirae</taxon>
        <taxon>Uroviricota</taxon>
        <taxon>Caudoviricetes</taxon>
        <taxon>Vertoviridae</taxon>
        <taxon>Myohalovirus</taxon>
        <taxon>Myohalovirus alkaliphilum</taxon>
        <taxon>Myohalovirus phiCh1</taxon>
    </lineage>
</organism>
<accession>Q8JL07</accession>
<evidence type="ECO:0000313" key="3">
    <source>
        <dbReference type="Proteomes" id="UP000001157"/>
    </source>
</evidence>
<reference evidence="1 3" key="3">
    <citation type="journal article" date="2002" name="Mol. Microbiol.">
        <title>Natrialba magadii virus phiCh1: first complete nucleotide sequence and functional organization of a virus infecting a haloalkaliphilic archaeon.</title>
        <authorList>
            <person name="Klein R."/>
            <person name="Baranyi U."/>
            <person name="Rossler N."/>
            <person name="Greineder B."/>
            <person name="Scholz H."/>
            <person name="Witte A."/>
        </authorList>
    </citation>
    <scope>NUCLEOTIDE SEQUENCE</scope>
</reference>
<evidence type="ECO:0000313" key="1">
    <source>
        <dbReference type="EMBL" id="AAM88723.1"/>
    </source>
</evidence>